<dbReference type="InterPro" id="IPR050155">
    <property type="entry name" value="HAD-like_hydrolase_sf"/>
</dbReference>
<dbReference type="AlphaFoldDB" id="A0A2T4ZJ14"/>
<dbReference type="Gene3D" id="1.10.150.240">
    <property type="entry name" value="Putative phosphatase, domain 2"/>
    <property type="match status" value="1"/>
</dbReference>
<dbReference type="InterPro" id="IPR041492">
    <property type="entry name" value="HAD_2"/>
</dbReference>
<dbReference type="InterPro" id="IPR023214">
    <property type="entry name" value="HAD_sf"/>
</dbReference>
<dbReference type="Gene3D" id="3.40.50.1000">
    <property type="entry name" value="HAD superfamily/HAD-like"/>
    <property type="match status" value="1"/>
</dbReference>
<dbReference type="GO" id="GO:0006281">
    <property type="term" value="P:DNA repair"/>
    <property type="evidence" value="ECO:0007669"/>
    <property type="project" value="TreeGrafter"/>
</dbReference>
<organism evidence="1 2">
    <name type="scientific">Phreatobacter oligotrophus</name>
    <dbReference type="NCBI Taxonomy" id="1122261"/>
    <lineage>
        <taxon>Bacteria</taxon>
        <taxon>Pseudomonadati</taxon>
        <taxon>Pseudomonadota</taxon>
        <taxon>Alphaproteobacteria</taxon>
        <taxon>Hyphomicrobiales</taxon>
        <taxon>Phreatobacteraceae</taxon>
        <taxon>Phreatobacter</taxon>
    </lineage>
</organism>
<dbReference type="GO" id="GO:0005829">
    <property type="term" value="C:cytosol"/>
    <property type="evidence" value="ECO:0007669"/>
    <property type="project" value="TreeGrafter"/>
</dbReference>
<protein>
    <submittedName>
        <fullName evidence="1">Phosphoglycolate phosphatase</fullName>
    </submittedName>
</protein>
<dbReference type="OrthoDB" id="9782449at2"/>
<dbReference type="PANTHER" id="PTHR43434">
    <property type="entry name" value="PHOSPHOGLYCOLATE PHOSPHATASE"/>
    <property type="match status" value="1"/>
</dbReference>
<proteinExistence type="predicted"/>
<name>A0A2T4ZJ14_9HYPH</name>
<sequence>MKLVIFDCDGTLVDSQHLIVACMDAAFISLGRTPPSREATLSIVGLSLFEAFAVLTSPEDPDIPALIEAYKGAFHAERQKHGHAEPLYPGCREVIEWVAAEKAALGIATGKSQRGVRIVMTHHGLIDRFATIQTADDAPSKPHPGMILQAMAEVGAVPEDTVMIGDTTYDIDMAHAAGVGSIAVTWGYHAPEALLRSRPNAIARTYGEVPAILKRLWGV</sequence>
<dbReference type="InterPro" id="IPR036412">
    <property type="entry name" value="HAD-like_sf"/>
</dbReference>
<dbReference type="GO" id="GO:0008967">
    <property type="term" value="F:phosphoglycolate phosphatase activity"/>
    <property type="evidence" value="ECO:0007669"/>
    <property type="project" value="TreeGrafter"/>
</dbReference>
<evidence type="ECO:0000313" key="1">
    <source>
        <dbReference type="EMBL" id="PTM61983.1"/>
    </source>
</evidence>
<dbReference type="SFLD" id="SFLDG01135">
    <property type="entry name" value="C1.5.6:_HAD__Beta-PGM__Phospha"/>
    <property type="match status" value="1"/>
</dbReference>
<dbReference type="Pfam" id="PF13419">
    <property type="entry name" value="HAD_2"/>
    <property type="match status" value="1"/>
</dbReference>
<dbReference type="InterPro" id="IPR006439">
    <property type="entry name" value="HAD-SF_hydro_IA"/>
</dbReference>
<dbReference type="PANTHER" id="PTHR43434:SF24">
    <property type="entry name" value="HYDROLASE-RELATED"/>
    <property type="match status" value="1"/>
</dbReference>
<dbReference type="NCBIfam" id="TIGR01549">
    <property type="entry name" value="HAD-SF-IA-v1"/>
    <property type="match status" value="1"/>
</dbReference>
<dbReference type="EMBL" id="PZZL01000001">
    <property type="protein sequence ID" value="PTM61983.1"/>
    <property type="molecule type" value="Genomic_DNA"/>
</dbReference>
<dbReference type="SFLD" id="SFLDS00003">
    <property type="entry name" value="Haloacid_Dehalogenase"/>
    <property type="match status" value="1"/>
</dbReference>
<dbReference type="SFLD" id="SFLDG01129">
    <property type="entry name" value="C1.5:_HAD__Beta-PGM__Phosphata"/>
    <property type="match status" value="1"/>
</dbReference>
<dbReference type="SUPFAM" id="SSF56784">
    <property type="entry name" value="HAD-like"/>
    <property type="match status" value="1"/>
</dbReference>
<gene>
    <name evidence="1" type="ORF">C8P69_101657</name>
</gene>
<keyword evidence="2" id="KW-1185">Reference proteome</keyword>
<dbReference type="Proteomes" id="UP000241808">
    <property type="component" value="Unassembled WGS sequence"/>
</dbReference>
<dbReference type="InterPro" id="IPR023198">
    <property type="entry name" value="PGP-like_dom2"/>
</dbReference>
<reference evidence="1 2" key="1">
    <citation type="submission" date="2018-04" db="EMBL/GenBank/DDBJ databases">
        <title>Genomic Encyclopedia of Archaeal and Bacterial Type Strains, Phase II (KMG-II): from individual species to whole genera.</title>
        <authorList>
            <person name="Goeker M."/>
        </authorList>
    </citation>
    <scope>NUCLEOTIDE SEQUENCE [LARGE SCALE GENOMIC DNA]</scope>
    <source>
        <strain evidence="1 2">DSM 25521</strain>
    </source>
</reference>
<dbReference type="RefSeq" id="WP_108174411.1">
    <property type="nucleotide sequence ID" value="NZ_PZZL01000001.1"/>
</dbReference>
<evidence type="ECO:0000313" key="2">
    <source>
        <dbReference type="Proteomes" id="UP000241808"/>
    </source>
</evidence>
<accession>A0A2T4ZJ14</accession>
<comment type="caution">
    <text evidence="1">The sequence shown here is derived from an EMBL/GenBank/DDBJ whole genome shotgun (WGS) entry which is preliminary data.</text>
</comment>